<keyword evidence="1" id="KW-0732">Signal</keyword>
<gene>
    <name evidence="3" type="ORF">ENP23_24805</name>
    <name evidence="4" type="ORF">SAMN05216197_1715</name>
</gene>
<evidence type="ECO:0000259" key="2">
    <source>
        <dbReference type="Pfam" id="PF03413"/>
    </source>
</evidence>
<dbReference type="RefSeq" id="WP_074893664.1">
    <property type="nucleotide sequence ID" value="NZ_FOHW01000071.1"/>
</dbReference>
<sequence>MIASKRPVKRFVYCLVAACAVASSVACLARDLNQDEVLELRRKGVIMPLEQFIDQALGRYPGSKLLQAELEEKHGVLVYEIELLTADHVVRELKFDAGDSRLLQDKEDD</sequence>
<reference evidence="4 5" key="1">
    <citation type="submission" date="2016-10" db="EMBL/GenBank/DDBJ databases">
        <authorList>
            <person name="de Groot N.N."/>
        </authorList>
    </citation>
    <scope>NUCLEOTIDE SEQUENCE [LARGE SCALE GENOMIC DNA]</scope>
    <source>
        <strain evidence="4 5">DSM 11363</strain>
    </source>
</reference>
<accession>A0A1I0JRD3</accession>
<feature type="signal peptide" evidence="1">
    <location>
        <begin position="1"/>
        <end position="29"/>
    </location>
</feature>
<dbReference type="AlphaFoldDB" id="A0A1I0JRD3"/>
<protein>
    <submittedName>
        <fullName evidence="3 4">Peptidase</fullName>
    </submittedName>
</protein>
<dbReference type="EMBL" id="DSIN01000036">
    <property type="protein sequence ID" value="HEF28964.1"/>
    <property type="molecule type" value="Genomic_DNA"/>
</dbReference>
<organism evidence="4 5">
    <name type="scientific">Pseudomonas graminis</name>
    <dbReference type="NCBI Taxonomy" id="158627"/>
    <lineage>
        <taxon>Bacteria</taxon>
        <taxon>Pseudomonadati</taxon>
        <taxon>Pseudomonadota</taxon>
        <taxon>Gammaproteobacteria</taxon>
        <taxon>Pseudomonadales</taxon>
        <taxon>Pseudomonadaceae</taxon>
        <taxon>Pseudomonas</taxon>
    </lineage>
</organism>
<dbReference type="Pfam" id="PF03413">
    <property type="entry name" value="PepSY"/>
    <property type="match status" value="1"/>
</dbReference>
<dbReference type="Gene3D" id="3.10.450.40">
    <property type="match status" value="1"/>
</dbReference>
<evidence type="ECO:0000313" key="4">
    <source>
        <dbReference type="EMBL" id="SEU12481.1"/>
    </source>
</evidence>
<evidence type="ECO:0000313" key="3">
    <source>
        <dbReference type="EMBL" id="HEF28964.1"/>
    </source>
</evidence>
<dbReference type="InterPro" id="IPR025711">
    <property type="entry name" value="PepSY"/>
</dbReference>
<evidence type="ECO:0000313" key="5">
    <source>
        <dbReference type="Proteomes" id="UP000182332"/>
    </source>
</evidence>
<dbReference type="OrthoDB" id="5704710at2"/>
<proteinExistence type="predicted"/>
<feature type="domain" description="PepSY" evidence="2">
    <location>
        <begin position="47"/>
        <end position="97"/>
    </location>
</feature>
<name>A0A1I0JRD3_9PSED</name>
<feature type="chain" id="PRO_5036020912" evidence="1">
    <location>
        <begin position="30"/>
        <end position="109"/>
    </location>
</feature>
<reference evidence="3" key="2">
    <citation type="journal article" date="2020" name="mSystems">
        <title>Genome- and Community-Level Interaction Insights into Carbon Utilization and Element Cycling Functions of Hydrothermarchaeota in Hydrothermal Sediment.</title>
        <authorList>
            <person name="Zhou Z."/>
            <person name="Liu Y."/>
            <person name="Xu W."/>
            <person name="Pan J."/>
            <person name="Luo Z.H."/>
            <person name="Li M."/>
        </authorList>
    </citation>
    <scope>NUCLEOTIDE SEQUENCE [LARGE SCALE GENOMIC DNA]</scope>
    <source>
        <strain evidence="3">SpSt-200</strain>
    </source>
</reference>
<dbReference type="PROSITE" id="PS51257">
    <property type="entry name" value="PROKAR_LIPOPROTEIN"/>
    <property type="match status" value="1"/>
</dbReference>
<evidence type="ECO:0000256" key="1">
    <source>
        <dbReference type="SAM" id="SignalP"/>
    </source>
</evidence>
<dbReference type="EMBL" id="FOHW01000071">
    <property type="protein sequence ID" value="SEU12481.1"/>
    <property type="molecule type" value="Genomic_DNA"/>
</dbReference>
<dbReference type="Proteomes" id="UP000182332">
    <property type="component" value="Unassembled WGS sequence"/>
</dbReference>